<dbReference type="Pfam" id="PF23741">
    <property type="entry name" value="DUF7164"/>
    <property type="match status" value="1"/>
</dbReference>
<dbReference type="AlphaFoldDB" id="A0A813TBI9"/>
<evidence type="ECO:0000313" key="2">
    <source>
        <dbReference type="EMBL" id="CAF0809827.1"/>
    </source>
</evidence>
<reference evidence="2" key="1">
    <citation type="submission" date="2021-02" db="EMBL/GenBank/DDBJ databases">
        <authorList>
            <person name="Nowell W R."/>
        </authorList>
    </citation>
    <scope>NUCLEOTIDE SEQUENCE</scope>
</reference>
<comment type="caution">
    <text evidence="2">The sequence shown here is derived from an EMBL/GenBank/DDBJ whole genome shotgun (WGS) entry which is preliminary data.</text>
</comment>
<gene>
    <name evidence="2" type="ORF">IZO911_LOCUS7398</name>
    <name evidence="3" type="ORF">KXQ929_LOCUS19896</name>
</gene>
<feature type="domain" description="DUF7164" evidence="1">
    <location>
        <begin position="81"/>
        <end position="420"/>
    </location>
</feature>
<dbReference type="EMBL" id="CAJOBB010001369">
    <property type="protein sequence ID" value="CAF3847521.1"/>
    <property type="molecule type" value="Genomic_DNA"/>
</dbReference>
<accession>A0A813TBI9</accession>
<evidence type="ECO:0000259" key="1">
    <source>
        <dbReference type="Pfam" id="PF23741"/>
    </source>
</evidence>
<organism evidence="2 4">
    <name type="scientific">Adineta steineri</name>
    <dbReference type="NCBI Taxonomy" id="433720"/>
    <lineage>
        <taxon>Eukaryota</taxon>
        <taxon>Metazoa</taxon>
        <taxon>Spiralia</taxon>
        <taxon>Gnathifera</taxon>
        <taxon>Rotifera</taxon>
        <taxon>Eurotatoria</taxon>
        <taxon>Bdelloidea</taxon>
        <taxon>Adinetida</taxon>
        <taxon>Adinetidae</taxon>
        <taxon>Adineta</taxon>
    </lineage>
</organism>
<dbReference type="Proteomes" id="UP000663860">
    <property type="component" value="Unassembled WGS sequence"/>
</dbReference>
<proteinExistence type="predicted"/>
<name>A0A813TBI9_9BILA</name>
<evidence type="ECO:0000313" key="3">
    <source>
        <dbReference type="EMBL" id="CAF3847521.1"/>
    </source>
</evidence>
<dbReference type="InterPro" id="IPR055588">
    <property type="entry name" value="DUF7164"/>
</dbReference>
<dbReference type="Proteomes" id="UP000663868">
    <property type="component" value="Unassembled WGS sequence"/>
</dbReference>
<evidence type="ECO:0000313" key="4">
    <source>
        <dbReference type="Proteomes" id="UP000663860"/>
    </source>
</evidence>
<sequence length="441" mass="50670">MRCSYWSILKLSFFAIFIVLIWRTSQFYCANQQSIDTSIASTTIVTSSSSAPCPSPSACRTNCPSSSPSSSIFLPSSISRSEIVHIAVVLSLAKETSHIAEFHLLYESWRFIQIFSPLSEQVIIDLIVFCELPSCYQLPVNCIPLSYNYKLNLIPDCFYQKLEDQIVSDWKDYLYMTSIAFMVTPQYQQATMNYKWILRVDQDAILSPGLFLGLLRKHPVKLLKKQFGGLGHGTEFTNIRLRMIAKKLGYAHMGIHNLCSTWLVSPKDSIKIANLTTHIGRYLLRNEFGRHVPGIEDLPNIGEWPKWWRGVTSLYAGEIAINHIYSTSLSHQHEVSVLDHPSDSQDSLWSAWHIHCLHNPTYFAKFRHRDDLYYFIRRSQTKRIRIIKDYYSAQSIIKGIIDEFYGTYMRNETVTGKISVRDYVTVLAWRKAYAATGAINL</sequence>
<dbReference type="EMBL" id="CAJNOE010000048">
    <property type="protein sequence ID" value="CAF0809827.1"/>
    <property type="molecule type" value="Genomic_DNA"/>
</dbReference>
<protein>
    <recommendedName>
        <fullName evidence="1">DUF7164 domain-containing protein</fullName>
    </recommendedName>
</protein>